<comment type="similarity">
    <text evidence="1">Belongs to the bacterial solute-binding protein 3 family.</text>
</comment>
<dbReference type="SMART" id="SM00062">
    <property type="entry name" value="PBPb"/>
    <property type="match status" value="1"/>
</dbReference>
<accession>Q2SPV3</accession>
<keyword evidence="6" id="KW-1185">Reference proteome</keyword>
<feature type="signal peptide" evidence="3">
    <location>
        <begin position="1"/>
        <end position="28"/>
    </location>
</feature>
<dbReference type="InterPro" id="IPR001638">
    <property type="entry name" value="Solute-binding_3/MltF_N"/>
</dbReference>
<sequence length="262" mass="29622">MSTVFLRRVASWLLVSAGLWTTSSSADSAINLACNYFPPQKIDSPENTDRPGYDIELLQAAFQQVGIAVTFRYFPWNRALELAKTGAYDGLCSCSYLPERESFLYFSDELGALEKGFFTLNGRKINKIGALSDMKPYKLAVVRGYNLETELEKAGLENIETVGTDKLLLNMLIFQRVDAIYSFADTIQYEAQQMENPPELNFINMTSAPYYTCFSKRHPMSLDTMLKFNKGLRMIRESGEYNRIRQKYLGAAALTPRDGIAP</sequence>
<dbReference type="Gene3D" id="3.40.190.10">
    <property type="entry name" value="Periplasmic binding protein-like II"/>
    <property type="match status" value="2"/>
</dbReference>
<gene>
    <name evidence="5" type="ordered locus">HCH_00410</name>
</gene>
<dbReference type="PANTHER" id="PTHR35936">
    <property type="entry name" value="MEMBRANE-BOUND LYTIC MUREIN TRANSGLYCOSYLASE F"/>
    <property type="match status" value="1"/>
</dbReference>
<evidence type="ECO:0000259" key="4">
    <source>
        <dbReference type="SMART" id="SM00062"/>
    </source>
</evidence>
<feature type="domain" description="Solute-binding protein family 3/N-terminal" evidence="4">
    <location>
        <begin position="48"/>
        <end position="252"/>
    </location>
</feature>
<evidence type="ECO:0000256" key="1">
    <source>
        <dbReference type="ARBA" id="ARBA00010333"/>
    </source>
</evidence>
<reference evidence="5 6" key="1">
    <citation type="journal article" date="2005" name="Nucleic Acids Res.">
        <title>Genomic blueprint of Hahella chejuensis, a marine microbe producing an algicidal agent.</title>
        <authorList>
            <person name="Jeong H."/>
            <person name="Yim J.H."/>
            <person name="Lee C."/>
            <person name="Choi S.-H."/>
            <person name="Park Y.K."/>
            <person name="Yoon S.H."/>
            <person name="Hur C.-G."/>
            <person name="Kang H.-Y."/>
            <person name="Kim D."/>
            <person name="Lee H.H."/>
            <person name="Park K.H."/>
            <person name="Park S.-H."/>
            <person name="Park H.-S."/>
            <person name="Lee H.K."/>
            <person name="Oh T.K."/>
            <person name="Kim J.F."/>
        </authorList>
    </citation>
    <scope>NUCLEOTIDE SEQUENCE [LARGE SCALE GENOMIC DNA]</scope>
    <source>
        <strain evidence="5 6">KCTC 2396</strain>
    </source>
</reference>
<dbReference type="STRING" id="349521.HCH_00410"/>
<dbReference type="OrthoDB" id="7354650at2"/>
<evidence type="ECO:0000256" key="2">
    <source>
        <dbReference type="ARBA" id="ARBA00022729"/>
    </source>
</evidence>
<dbReference type="EMBL" id="CP000155">
    <property type="protein sequence ID" value="ABC27321.1"/>
    <property type="molecule type" value="Genomic_DNA"/>
</dbReference>
<protein>
    <submittedName>
        <fullName evidence="5">ABC-type amino acid transport/signal transduction systems, periplasmic component/domain</fullName>
    </submittedName>
</protein>
<dbReference type="SUPFAM" id="SSF53850">
    <property type="entry name" value="Periplasmic binding protein-like II"/>
    <property type="match status" value="1"/>
</dbReference>
<dbReference type="Pfam" id="PF00497">
    <property type="entry name" value="SBP_bac_3"/>
    <property type="match status" value="1"/>
</dbReference>
<evidence type="ECO:0000313" key="5">
    <source>
        <dbReference type="EMBL" id="ABC27321.1"/>
    </source>
</evidence>
<dbReference type="KEGG" id="hch:HCH_00410"/>
<organism evidence="5 6">
    <name type="scientific">Hahella chejuensis (strain KCTC 2396)</name>
    <dbReference type="NCBI Taxonomy" id="349521"/>
    <lineage>
        <taxon>Bacteria</taxon>
        <taxon>Pseudomonadati</taxon>
        <taxon>Pseudomonadota</taxon>
        <taxon>Gammaproteobacteria</taxon>
        <taxon>Oceanospirillales</taxon>
        <taxon>Hahellaceae</taxon>
        <taxon>Hahella</taxon>
    </lineage>
</organism>
<dbReference type="Proteomes" id="UP000000238">
    <property type="component" value="Chromosome"/>
</dbReference>
<dbReference type="eggNOG" id="COG0834">
    <property type="taxonomic scope" value="Bacteria"/>
</dbReference>
<proteinExistence type="inferred from homology"/>
<name>Q2SPV3_HAHCH</name>
<dbReference type="RefSeq" id="WP_011394398.1">
    <property type="nucleotide sequence ID" value="NC_007645.1"/>
</dbReference>
<dbReference type="PANTHER" id="PTHR35936:SF25">
    <property type="entry name" value="ABC TRANSPORTER SUBSTRATE-BINDING PROTEIN"/>
    <property type="match status" value="1"/>
</dbReference>
<evidence type="ECO:0000313" key="6">
    <source>
        <dbReference type="Proteomes" id="UP000000238"/>
    </source>
</evidence>
<dbReference type="AlphaFoldDB" id="Q2SPV3"/>
<dbReference type="HOGENOM" id="CLU_064076_3_1_6"/>
<keyword evidence="2 3" id="KW-0732">Signal</keyword>
<evidence type="ECO:0000256" key="3">
    <source>
        <dbReference type="SAM" id="SignalP"/>
    </source>
</evidence>
<feature type="chain" id="PRO_5004215271" evidence="3">
    <location>
        <begin position="29"/>
        <end position="262"/>
    </location>
</feature>